<proteinExistence type="predicted"/>
<dbReference type="AlphaFoldDB" id="C7Q098"/>
<name>C7Q098_CATAD</name>
<sequence>MSEQTTTGTAGGFSGDLAEAFNPAPGTGCCGSPAANTGTGSPAATGGPCCGTAAEAKAEDACCGTAAKTEAVSTGACGCS</sequence>
<organism evidence="1 2">
    <name type="scientific">Catenulispora acidiphila (strain DSM 44928 / JCM 14897 / NBRC 102108 / NRRL B-24433 / ID139908)</name>
    <dbReference type="NCBI Taxonomy" id="479433"/>
    <lineage>
        <taxon>Bacteria</taxon>
        <taxon>Bacillati</taxon>
        <taxon>Actinomycetota</taxon>
        <taxon>Actinomycetes</taxon>
        <taxon>Catenulisporales</taxon>
        <taxon>Catenulisporaceae</taxon>
        <taxon>Catenulispora</taxon>
    </lineage>
</organism>
<keyword evidence="2" id="KW-1185">Reference proteome</keyword>
<evidence type="ECO:0000313" key="1">
    <source>
        <dbReference type="EMBL" id="ACU77431.1"/>
    </source>
</evidence>
<protein>
    <submittedName>
        <fullName evidence="1">Uncharacterized protein</fullName>
    </submittedName>
</protein>
<dbReference type="EMBL" id="CP001700">
    <property type="protein sequence ID" value="ACU77431.1"/>
    <property type="molecule type" value="Genomic_DNA"/>
</dbReference>
<evidence type="ECO:0000313" key="2">
    <source>
        <dbReference type="Proteomes" id="UP000000851"/>
    </source>
</evidence>
<dbReference type="KEGG" id="cai:Caci_8612"/>
<dbReference type="RefSeq" id="WP_015797156.1">
    <property type="nucleotide sequence ID" value="NC_013131.1"/>
</dbReference>
<dbReference type="InParanoid" id="C7Q098"/>
<dbReference type="STRING" id="479433.Caci_8612"/>
<reference evidence="1 2" key="1">
    <citation type="journal article" date="2009" name="Stand. Genomic Sci.">
        <title>Complete genome sequence of Catenulispora acidiphila type strain (ID 139908).</title>
        <authorList>
            <person name="Copeland A."/>
            <person name="Lapidus A."/>
            <person name="Glavina Del Rio T."/>
            <person name="Nolan M."/>
            <person name="Lucas S."/>
            <person name="Chen F."/>
            <person name="Tice H."/>
            <person name="Cheng J.F."/>
            <person name="Bruce D."/>
            <person name="Goodwin L."/>
            <person name="Pitluck S."/>
            <person name="Mikhailova N."/>
            <person name="Pati A."/>
            <person name="Ivanova N."/>
            <person name="Mavromatis K."/>
            <person name="Chen A."/>
            <person name="Palaniappan K."/>
            <person name="Chain P."/>
            <person name="Land M."/>
            <person name="Hauser L."/>
            <person name="Chang Y.J."/>
            <person name="Jeffries C.D."/>
            <person name="Chertkov O."/>
            <person name="Brettin T."/>
            <person name="Detter J.C."/>
            <person name="Han C."/>
            <person name="Ali Z."/>
            <person name="Tindall B.J."/>
            <person name="Goker M."/>
            <person name="Bristow J."/>
            <person name="Eisen J.A."/>
            <person name="Markowitz V."/>
            <person name="Hugenholtz P."/>
            <person name="Kyrpides N.C."/>
            <person name="Klenk H.P."/>
        </authorList>
    </citation>
    <scope>NUCLEOTIDE SEQUENCE [LARGE SCALE GENOMIC DNA]</scope>
    <source>
        <strain evidence="2">DSM 44928 / JCM 14897 / NBRC 102108 / NRRL B-24433 / ID139908</strain>
    </source>
</reference>
<dbReference type="eggNOG" id="ENOG502ZXGF">
    <property type="taxonomic scope" value="Bacteria"/>
</dbReference>
<dbReference type="Proteomes" id="UP000000851">
    <property type="component" value="Chromosome"/>
</dbReference>
<gene>
    <name evidence="1" type="ordered locus">Caci_8612</name>
</gene>
<dbReference type="HOGENOM" id="CLU_2583273_0_0_11"/>
<accession>C7Q098</accession>